<protein>
    <recommendedName>
        <fullName evidence="6">Dihydrolipoamide acetyltransferase</fullName>
    </recommendedName>
</protein>
<feature type="region of interest" description="Disordered" evidence="2">
    <location>
        <begin position="117"/>
        <end position="136"/>
    </location>
</feature>
<evidence type="ECO:0000256" key="2">
    <source>
        <dbReference type="SAM" id="MobiDB-lite"/>
    </source>
</evidence>
<evidence type="ECO:0000313" key="4">
    <source>
        <dbReference type="EMBL" id="TXD35371.1"/>
    </source>
</evidence>
<name>A0A5C6X0J9_9DELT</name>
<dbReference type="Proteomes" id="UP000321412">
    <property type="component" value="Unassembled WGS sequence"/>
</dbReference>
<reference evidence="4 5" key="1">
    <citation type="submission" date="2019-08" db="EMBL/GenBank/DDBJ databases">
        <title>Bradymonadales sp. TMQ4.</title>
        <authorList>
            <person name="Liang Q."/>
        </authorList>
    </citation>
    <scope>NUCLEOTIDE SEQUENCE [LARGE SCALE GENOMIC DNA]</scope>
    <source>
        <strain evidence="4 5">TMQ4</strain>
    </source>
</reference>
<evidence type="ECO:0000256" key="3">
    <source>
        <dbReference type="SAM" id="SignalP"/>
    </source>
</evidence>
<gene>
    <name evidence="4" type="ORF">FRC98_16275</name>
</gene>
<sequence>MQRRMWPGVILFALLWCVAPGSAVAQQENEPAPVEETQPADATPQEAAQGAEGEAPEEGEDPEAGAPAEGQPDSADADAAAGESEEQAAAESEGAAEPVIGPGGRELRTDYPGTEESLQARMDTDRIEGIEIPDGESPEEVYDLRVRDLETKIDDLKERVFRSKSRIVLLKETILSGNLAGSRAVIRFENDLGSAYNIRRALFSVDGSQIFNELDRDGNLSRANELEVFSGPVNPGTRTVSVNLELQGSGYGVFSYARGYEFDLRFSCNFTAEEGRTTVVTVRAYKGGNAFTAHEDRPDGVCQVTMVELNLEDLDEDQAEAAGE</sequence>
<dbReference type="EMBL" id="VOSM01000009">
    <property type="protein sequence ID" value="TXD35371.1"/>
    <property type="molecule type" value="Genomic_DNA"/>
</dbReference>
<dbReference type="AlphaFoldDB" id="A0A5C6X0J9"/>
<accession>A0A5C6X0J9</accession>
<feature type="coiled-coil region" evidence="1">
    <location>
        <begin position="139"/>
        <end position="166"/>
    </location>
</feature>
<comment type="caution">
    <text evidence="4">The sequence shown here is derived from an EMBL/GenBank/DDBJ whole genome shotgun (WGS) entry which is preliminary data.</text>
</comment>
<feature type="region of interest" description="Disordered" evidence="2">
    <location>
        <begin position="27"/>
        <end position="111"/>
    </location>
</feature>
<evidence type="ECO:0008006" key="6">
    <source>
        <dbReference type="Google" id="ProtNLM"/>
    </source>
</evidence>
<feature type="chain" id="PRO_5022980608" description="Dihydrolipoamide acetyltransferase" evidence="3">
    <location>
        <begin position="26"/>
        <end position="324"/>
    </location>
</feature>
<feature type="compositionally biased region" description="Low complexity" evidence="2">
    <location>
        <begin position="44"/>
        <end position="53"/>
    </location>
</feature>
<evidence type="ECO:0000313" key="5">
    <source>
        <dbReference type="Proteomes" id="UP000321412"/>
    </source>
</evidence>
<dbReference type="RefSeq" id="WP_146982508.1">
    <property type="nucleotide sequence ID" value="NZ_VOSM01000009.1"/>
</dbReference>
<feature type="compositionally biased region" description="Low complexity" evidence="2">
    <location>
        <begin position="64"/>
        <end position="82"/>
    </location>
</feature>
<keyword evidence="3" id="KW-0732">Signal</keyword>
<proteinExistence type="predicted"/>
<keyword evidence="1" id="KW-0175">Coiled coil</keyword>
<feature type="compositionally biased region" description="Low complexity" evidence="2">
    <location>
        <begin position="89"/>
        <end position="98"/>
    </location>
</feature>
<feature type="signal peptide" evidence="3">
    <location>
        <begin position="1"/>
        <end position="25"/>
    </location>
</feature>
<keyword evidence="5" id="KW-1185">Reference proteome</keyword>
<feature type="compositionally biased region" description="Acidic residues" evidence="2">
    <location>
        <begin position="54"/>
        <end position="63"/>
    </location>
</feature>
<organism evidence="4 5">
    <name type="scientific">Lujinxingia vulgaris</name>
    <dbReference type="NCBI Taxonomy" id="2600176"/>
    <lineage>
        <taxon>Bacteria</taxon>
        <taxon>Deltaproteobacteria</taxon>
        <taxon>Bradymonadales</taxon>
        <taxon>Lujinxingiaceae</taxon>
        <taxon>Lujinxingia</taxon>
    </lineage>
</organism>
<evidence type="ECO:0000256" key="1">
    <source>
        <dbReference type="SAM" id="Coils"/>
    </source>
</evidence>
<dbReference type="OrthoDB" id="5514152at2"/>